<dbReference type="CDD" id="cd09272">
    <property type="entry name" value="RNase_HI_RT_Ty1"/>
    <property type="match status" value="1"/>
</dbReference>
<proteinExistence type="predicted"/>
<feature type="region of interest" description="Disordered" evidence="2">
    <location>
        <begin position="1683"/>
        <end position="1729"/>
    </location>
</feature>
<keyword evidence="3" id="KW-1133">Transmembrane helix</keyword>
<feature type="transmembrane region" description="Helical" evidence="3">
    <location>
        <begin position="279"/>
        <end position="302"/>
    </location>
</feature>
<keyword evidence="3" id="KW-0812">Transmembrane</keyword>
<evidence type="ECO:0000313" key="5">
    <source>
        <dbReference type="EMBL" id="CAK0848315.1"/>
    </source>
</evidence>
<sequence length="1918" mass="207363">MASIAGCWIHGSPSVYIITIYFYVDVAYVFMLRRYSGRPVSDLHGTRRSLDYAYSHHRAQHMIAQGGAAFGRLMASTGTVAGQALGAVAAGAVGGAARLVTGMAAGAASACQGLRALDAPASSTSGVAPNAAPLQRPRALEEYDISDAGSGAAVPRETAESGSELKSPMADMRSMKREMEQLRAENVRLRASASVASAAEARSGFATPDPAAPKPAKGASQSGQAKPSDPAPSSCAAARLDADDSDAPEPDEDCAPNAAQIAAEHEHEDWTMQQEYPLAFIRVILVLFMVILVDLMFTPLLLRRSSTTFSKGMQLGSFTTLPHSSRPAASLRASLKDPLSIIINMVVIRAASEDFLTSPREVLEVVVIIMAAFQRDAGLETALSKIKAVELPQLAWSGGAAAKPSNLEHWVESVGLDLGGLHWHIKRYWLLCLDSVQRAHAQYLQEGPLMRHAARPVAIAPEPFEILSFHAIELRLCPLLLHLAPENAKTMCLSTKLVSTRDILFTACVDAGPGTESDKHAVLERVKGVHNELAEWKFALNRLVILNTSLPDLPIQMAALKQTASKLLECKGKPTKGDPKGGKAAKGDPMSKLGKGKDDAGGKSVAICPHINNLATGCSAGWPCPMRHCKSDGARLEPTDGRCFNCGAGGHDAAACRRPRKPKPPAKAKKGQAEDQRAASARSPSTSAAGADEAGRPAATGKSAAVATPSPLTSSDVSGIVRQELRSLMELAAPASAPAASAPPSRGQPPIVGVVKVSDAPQARRLLAMDGKRWILADTGATHELRGIKSFSDLPECAAPVPLETATGVEEAMMVGDVVYALGEDLQWLFPLGSYIDEMSHDLSWSSSARAPSYPTGEVIALLREKGAIYIEEGDAEFLRDRRRQAKRAVIDERMSTLAAGLRRRELLQEHMEGGHTSVRPDCPGCRGAHGRLRAHHRFDVTTRPEGQLNIDTSGPHPPGRWPSSRPENSAKQAVHFLLGAYVVETPAAKKDRERLESIAQENEFAGPPPPKPEAAVPGESDIGVAPRLDAAVVDDSVEQGTELAKKVVALFGVNSFGDLELRTNHVGLSACVPNSGPSARPGSIAADAEVEDESGMISKTWYFCVPLENLKAASCIHAIESILAQLRMEVEGANICYRIHGGRAGNLTGGQIKRHFGRGIGVAKLRARAMLLSFSDPLDRQALWARAMQHSAHCSRMHAQDRPVKCPAFGAKVCARIKDAPSSTWAERARDAAFLGVDAESKWLIGRKDLTAKRPEQRTQEQEELNQVALHRRHLLNRPALDLRKVHFMLTTASEDHWTTIFDDLPAQTVTEMCFGLRDGSDPRLPPPMRDHLDPMPVAFATAAPEQATLTADDDNAPPEFTKTVKDSGLSIATRAEIARTIGMTREKWRAALESELNSLKDGCLRPLTATKAHSVKPSEILPMKVVAGQKAPDASGYRRFKARGCVRGNFEEVGPAEQTFTQNLDIASLRMALAVRAHRRWSASALDVSTAFLNAFLPVDKKRVVIRPPAIFAKFGPVPAGELWVAERAVYGLRCSPKAWGDLRDAALRKLTFPVGALQCHLEQSAVDSSVWLVKADGVDDVLGYALSYVDDFLFMGPEDVVRALQTSIGALWTTSSQKIISPDRPGTIRYLSIDIGIDTHRLTLSQHEYVNDMLMKWDMAQCNGCQSINPDDEIYMPFAPEDDEEKPDPDDVRGAQRMAGGPLWLSSRTRPDLSHSGSRISSHATRRPRTPLVMGKKVLRYLAAKRQLALVYVLSTPRELQDLICQLDAFSDASHGDAGAQTGVACFMYERMLVDWRSLRQQLVCFSTAEAEMNGLALSCQVLYGLEAVAHAMELETTAVLHGDNQAAKHIAEGRGSWRTRSLMTKDNAIRSRVERGMLELIYAETALMRADGFTKSKGPEHVAKVRAHFGLWGH</sequence>
<keyword evidence="1" id="KW-0862">Zinc</keyword>
<protein>
    <recommendedName>
        <fullName evidence="4">CCHC-type domain-containing protein</fullName>
    </recommendedName>
</protein>
<keyword evidence="1" id="KW-0479">Metal-binding</keyword>
<feature type="region of interest" description="Disordered" evidence="2">
    <location>
        <begin position="200"/>
        <end position="254"/>
    </location>
</feature>
<organism evidence="5 6">
    <name type="scientific">Prorocentrum cordatum</name>
    <dbReference type="NCBI Taxonomy" id="2364126"/>
    <lineage>
        <taxon>Eukaryota</taxon>
        <taxon>Sar</taxon>
        <taxon>Alveolata</taxon>
        <taxon>Dinophyceae</taxon>
        <taxon>Prorocentrales</taxon>
        <taxon>Prorocentraceae</taxon>
        <taxon>Prorocentrum</taxon>
    </lineage>
</organism>
<name>A0ABN9TQD5_9DINO</name>
<keyword evidence="3" id="KW-0472">Membrane</keyword>
<dbReference type="InterPro" id="IPR001878">
    <property type="entry name" value="Znf_CCHC"/>
</dbReference>
<evidence type="ECO:0000259" key="4">
    <source>
        <dbReference type="PROSITE" id="PS50158"/>
    </source>
</evidence>
<dbReference type="EMBL" id="CAUYUJ010014966">
    <property type="protein sequence ID" value="CAK0848315.1"/>
    <property type="molecule type" value="Genomic_DNA"/>
</dbReference>
<keyword evidence="1" id="KW-0863">Zinc-finger</keyword>
<feature type="region of interest" description="Disordered" evidence="2">
    <location>
        <begin position="145"/>
        <end position="171"/>
    </location>
</feature>
<feature type="transmembrane region" description="Helical" evidence="3">
    <location>
        <begin position="15"/>
        <end position="32"/>
    </location>
</feature>
<feature type="region of interest" description="Disordered" evidence="2">
    <location>
        <begin position="650"/>
        <end position="717"/>
    </location>
</feature>
<dbReference type="InterPro" id="IPR013103">
    <property type="entry name" value="RVT_2"/>
</dbReference>
<feature type="domain" description="CCHC-type" evidence="4">
    <location>
        <begin position="642"/>
        <end position="658"/>
    </location>
</feature>
<dbReference type="Pfam" id="PF07727">
    <property type="entry name" value="RVT_2"/>
    <property type="match status" value="1"/>
</dbReference>
<feature type="compositionally biased region" description="Basic residues" evidence="2">
    <location>
        <begin position="657"/>
        <end position="670"/>
    </location>
</feature>
<feature type="region of interest" description="Disordered" evidence="2">
    <location>
        <begin position="571"/>
        <end position="599"/>
    </location>
</feature>
<feature type="compositionally biased region" description="Basic and acidic residues" evidence="2">
    <location>
        <begin position="571"/>
        <end position="581"/>
    </location>
</feature>
<comment type="caution">
    <text evidence="5">The sequence shown here is derived from an EMBL/GenBank/DDBJ whole genome shotgun (WGS) entry which is preliminary data.</text>
</comment>
<evidence type="ECO:0000256" key="3">
    <source>
        <dbReference type="SAM" id="Phobius"/>
    </source>
</evidence>
<feature type="region of interest" description="Disordered" evidence="2">
    <location>
        <begin position="945"/>
        <end position="969"/>
    </location>
</feature>
<reference evidence="5" key="1">
    <citation type="submission" date="2023-10" db="EMBL/GenBank/DDBJ databases">
        <authorList>
            <person name="Chen Y."/>
            <person name="Shah S."/>
            <person name="Dougan E. K."/>
            <person name="Thang M."/>
            <person name="Chan C."/>
        </authorList>
    </citation>
    <scope>NUCLEOTIDE SEQUENCE [LARGE SCALE GENOMIC DNA]</scope>
</reference>
<accession>A0ABN9TQD5</accession>
<evidence type="ECO:0000313" key="6">
    <source>
        <dbReference type="Proteomes" id="UP001189429"/>
    </source>
</evidence>
<dbReference type="PROSITE" id="PS50158">
    <property type="entry name" value="ZF_CCHC"/>
    <property type="match status" value="1"/>
</dbReference>
<keyword evidence="6" id="KW-1185">Reference proteome</keyword>
<feature type="compositionally biased region" description="Low complexity" evidence="2">
    <location>
        <begin position="200"/>
        <end position="239"/>
    </location>
</feature>
<feature type="compositionally biased region" description="Low complexity" evidence="2">
    <location>
        <begin position="678"/>
        <end position="699"/>
    </location>
</feature>
<gene>
    <name evidence="5" type="ORF">PCOR1329_LOCUS41279</name>
</gene>
<dbReference type="Proteomes" id="UP001189429">
    <property type="component" value="Unassembled WGS sequence"/>
</dbReference>
<feature type="compositionally biased region" description="Acidic residues" evidence="2">
    <location>
        <begin position="243"/>
        <end position="254"/>
    </location>
</feature>
<evidence type="ECO:0000256" key="1">
    <source>
        <dbReference type="PROSITE-ProRule" id="PRU00047"/>
    </source>
</evidence>
<evidence type="ECO:0000256" key="2">
    <source>
        <dbReference type="SAM" id="MobiDB-lite"/>
    </source>
</evidence>